<evidence type="ECO:0000313" key="1">
    <source>
        <dbReference type="EMBL" id="QOP40328.1"/>
    </source>
</evidence>
<gene>
    <name evidence="1" type="ORF">FJR03_00645</name>
</gene>
<organism evidence="1 2">
    <name type="scientific">Sulfurimonas marina</name>
    <dbReference type="NCBI Taxonomy" id="2590551"/>
    <lineage>
        <taxon>Bacteria</taxon>
        <taxon>Pseudomonadati</taxon>
        <taxon>Campylobacterota</taxon>
        <taxon>Epsilonproteobacteria</taxon>
        <taxon>Campylobacterales</taxon>
        <taxon>Sulfurimonadaceae</taxon>
        <taxon>Sulfurimonas</taxon>
    </lineage>
</organism>
<name>A0A7M3V995_9BACT</name>
<proteinExistence type="predicted"/>
<sequence length="84" mass="9626">MWLNELKVAIIQKDVAQLEKLLDETPQLEKKEDIESAIYLFKAAIELLETLKSETATSMKQIKKNIDFLNSTKRDSINSLDITS</sequence>
<dbReference type="KEGG" id="smax:FJR03_00645"/>
<accession>A0A7M3V995</accession>
<evidence type="ECO:0000313" key="2">
    <source>
        <dbReference type="Proteomes" id="UP000593910"/>
    </source>
</evidence>
<protein>
    <submittedName>
        <fullName evidence="1">Uncharacterized protein</fullName>
    </submittedName>
</protein>
<dbReference type="EMBL" id="CP041165">
    <property type="protein sequence ID" value="QOP40328.1"/>
    <property type="molecule type" value="Genomic_DNA"/>
</dbReference>
<reference evidence="1 2" key="1">
    <citation type="submission" date="2019-06" db="EMBL/GenBank/DDBJ databases">
        <title>Sulfurimonas gotlandica sp. nov., a chemoautotrophic and psychrotolerant epsilonproteobacterium isolated from a pelagic redoxcline, and an emended description of the genus Sulfurimonas.</title>
        <authorList>
            <person name="Wang S."/>
            <person name="Jiang L."/>
            <person name="Shao Z."/>
        </authorList>
    </citation>
    <scope>NUCLEOTIDE SEQUENCE [LARGE SCALE GENOMIC DNA]</scope>
    <source>
        <strain evidence="1 2">B2</strain>
    </source>
</reference>
<dbReference type="RefSeq" id="WP_193113758.1">
    <property type="nucleotide sequence ID" value="NZ_CP041165.1"/>
</dbReference>
<dbReference type="AlphaFoldDB" id="A0A7M3V995"/>
<dbReference type="Proteomes" id="UP000593910">
    <property type="component" value="Chromosome"/>
</dbReference>
<keyword evidence="2" id="KW-1185">Reference proteome</keyword>